<feature type="compositionally biased region" description="Basic and acidic residues" evidence="1">
    <location>
        <begin position="192"/>
        <end position="206"/>
    </location>
</feature>
<gene>
    <name evidence="2" type="ORF">EYF80_053764</name>
</gene>
<dbReference type="Proteomes" id="UP000314294">
    <property type="component" value="Unassembled WGS sequence"/>
</dbReference>
<dbReference type="AlphaFoldDB" id="A0A4Z2F6K6"/>
<evidence type="ECO:0000313" key="2">
    <source>
        <dbReference type="EMBL" id="TNN36072.1"/>
    </source>
</evidence>
<keyword evidence="3" id="KW-1185">Reference proteome</keyword>
<sequence length="300" mass="32266">MNKGRQSGVIGVRSVVFWACGGADRHRQHWTTPRSRGLVSSGEAADSAVLAGLDTGTRDQLPRAWVSARRNRPYRSILKVRTGTVTSSRPAGPQTGADQGLRHAVRVAVGRRAAVLEVALLVLAHVARDADAGAAVGHAGGELVDVGGFVVAGEAAGVVQPPFGVVGADVVAVPLAQLLDGILDGSAGRRGRGYEKRERDRSRDGNTFDTHFNPPSSRISFVLKLVWQPAPFQLPEMGLGSKEATTPKSSQTRCRMKRAAQRWSPILIPSDGPTWNSHWKRRIKLLLICQISTPAYRQAR</sequence>
<dbReference type="EMBL" id="SRLO01001665">
    <property type="protein sequence ID" value="TNN36072.1"/>
    <property type="molecule type" value="Genomic_DNA"/>
</dbReference>
<reference evidence="2 3" key="1">
    <citation type="submission" date="2019-03" db="EMBL/GenBank/DDBJ databases">
        <title>First draft genome of Liparis tanakae, snailfish: a comprehensive survey of snailfish specific genes.</title>
        <authorList>
            <person name="Kim W."/>
            <person name="Song I."/>
            <person name="Jeong J.-H."/>
            <person name="Kim D."/>
            <person name="Kim S."/>
            <person name="Ryu S."/>
            <person name="Song J.Y."/>
            <person name="Lee S.K."/>
        </authorList>
    </citation>
    <scope>NUCLEOTIDE SEQUENCE [LARGE SCALE GENOMIC DNA]</scope>
    <source>
        <tissue evidence="2">Muscle</tissue>
    </source>
</reference>
<organism evidence="2 3">
    <name type="scientific">Liparis tanakae</name>
    <name type="common">Tanaka's snailfish</name>
    <dbReference type="NCBI Taxonomy" id="230148"/>
    <lineage>
        <taxon>Eukaryota</taxon>
        <taxon>Metazoa</taxon>
        <taxon>Chordata</taxon>
        <taxon>Craniata</taxon>
        <taxon>Vertebrata</taxon>
        <taxon>Euteleostomi</taxon>
        <taxon>Actinopterygii</taxon>
        <taxon>Neopterygii</taxon>
        <taxon>Teleostei</taxon>
        <taxon>Neoteleostei</taxon>
        <taxon>Acanthomorphata</taxon>
        <taxon>Eupercaria</taxon>
        <taxon>Perciformes</taxon>
        <taxon>Cottioidei</taxon>
        <taxon>Cottales</taxon>
        <taxon>Liparidae</taxon>
        <taxon>Liparis</taxon>
    </lineage>
</organism>
<proteinExistence type="predicted"/>
<feature type="region of interest" description="Disordered" evidence="1">
    <location>
        <begin position="189"/>
        <end position="212"/>
    </location>
</feature>
<protein>
    <submittedName>
        <fullName evidence="2">Uncharacterized protein</fullName>
    </submittedName>
</protein>
<accession>A0A4Z2F6K6</accession>
<name>A0A4Z2F6K6_9TELE</name>
<evidence type="ECO:0000256" key="1">
    <source>
        <dbReference type="SAM" id="MobiDB-lite"/>
    </source>
</evidence>
<evidence type="ECO:0000313" key="3">
    <source>
        <dbReference type="Proteomes" id="UP000314294"/>
    </source>
</evidence>
<comment type="caution">
    <text evidence="2">The sequence shown here is derived from an EMBL/GenBank/DDBJ whole genome shotgun (WGS) entry which is preliminary data.</text>
</comment>